<dbReference type="VEuPathDB" id="VectorBase:ASIC005147"/>
<gene>
    <name evidence="1" type="ORF">ZHAS_00005147</name>
</gene>
<protein>
    <submittedName>
        <fullName evidence="1 2">Uncharacterized protein</fullName>
    </submittedName>
</protein>
<organism evidence="1">
    <name type="scientific">Anopheles sinensis</name>
    <name type="common">Mosquito</name>
    <dbReference type="NCBI Taxonomy" id="74873"/>
    <lineage>
        <taxon>Eukaryota</taxon>
        <taxon>Metazoa</taxon>
        <taxon>Ecdysozoa</taxon>
        <taxon>Arthropoda</taxon>
        <taxon>Hexapoda</taxon>
        <taxon>Insecta</taxon>
        <taxon>Pterygota</taxon>
        <taxon>Neoptera</taxon>
        <taxon>Endopterygota</taxon>
        <taxon>Diptera</taxon>
        <taxon>Nematocera</taxon>
        <taxon>Culicoidea</taxon>
        <taxon>Culicidae</taxon>
        <taxon>Anophelinae</taxon>
        <taxon>Anopheles</taxon>
    </lineage>
</organism>
<accession>A0A084VJ31</accession>
<dbReference type="EnsemblMetazoa" id="ASIC005147-RA">
    <property type="protein sequence ID" value="ASIC005147-PA"/>
    <property type="gene ID" value="ASIC005147"/>
</dbReference>
<name>A0A084VJ31_ANOSI</name>
<sequence>MKAHCAMGGLPWLGSPCGNATPLLMVGLDGKGCENGVHIHYHTPIGEVPRVSTVGWEMRV</sequence>
<evidence type="ECO:0000313" key="3">
    <source>
        <dbReference type="Proteomes" id="UP000030765"/>
    </source>
</evidence>
<dbReference type="AlphaFoldDB" id="A0A084VJ31"/>
<proteinExistence type="predicted"/>
<evidence type="ECO:0000313" key="2">
    <source>
        <dbReference type="EnsemblMetazoa" id="ASIC005147-PA"/>
    </source>
</evidence>
<reference evidence="2" key="2">
    <citation type="submission" date="2020-05" db="UniProtKB">
        <authorList>
            <consortium name="EnsemblMetazoa"/>
        </authorList>
    </citation>
    <scope>IDENTIFICATION</scope>
</reference>
<reference evidence="1 3" key="1">
    <citation type="journal article" date="2014" name="BMC Genomics">
        <title>Genome sequence of Anopheles sinensis provides insight into genetics basis of mosquito competence for malaria parasites.</title>
        <authorList>
            <person name="Zhou D."/>
            <person name="Zhang D."/>
            <person name="Ding G."/>
            <person name="Shi L."/>
            <person name="Hou Q."/>
            <person name="Ye Y."/>
            <person name="Xu Y."/>
            <person name="Zhou H."/>
            <person name="Xiong C."/>
            <person name="Li S."/>
            <person name="Yu J."/>
            <person name="Hong S."/>
            <person name="Yu X."/>
            <person name="Zou P."/>
            <person name="Chen C."/>
            <person name="Chang X."/>
            <person name="Wang W."/>
            <person name="Lv Y."/>
            <person name="Sun Y."/>
            <person name="Ma L."/>
            <person name="Shen B."/>
            <person name="Zhu C."/>
        </authorList>
    </citation>
    <scope>NUCLEOTIDE SEQUENCE [LARGE SCALE GENOMIC DNA]</scope>
</reference>
<dbReference type="Proteomes" id="UP000030765">
    <property type="component" value="Unassembled WGS sequence"/>
</dbReference>
<keyword evidence="3" id="KW-1185">Reference proteome</keyword>
<dbReference type="EMBL" id="KE524855">
    <property type="protein sequence ID" value="KFB37975.1"/>
    <property type="molecule type" value="Genomic_DNA"/>
</dbReference>
<dbReference type="EMBL" id="ATLV01013428">
    <property type="status" value="NOT_ANNOTATED_CDS"/>
    <property type="molecule type" value="Genomic_DNA"/>
</dbReference>
<evidence type="ECO:0000313" key="1">
    <source>
        <dbReference type="EMBL" id="KFB37975.1"/>
    </source>
</evidence>